<evidence type="ECO:0000313" key="5">
    <source>
        <dbReference type="EMBL" id="CVK92439.1"/>
    </source>
</evidence>
<evidence type="ECO:0000256" key="3">
    <source>
        <dbReference type="ARBA" id="ARBA00022801"/>
    </source>
</evidence>
<feature type="domain" description="Ubiquitin-like protease family profile" evidence="4">
    <location>
        <begin position="147"/>
        <end position="199"/>
    </location>
</feature>
<keyword evidence="3" id="KW-0378">Hydrolase</keyword>
<sequence>MDVLGLLSEQITLISNTGRTDSEQFRKQLIEKGYPDPCATSSTTGNDNVDAFLAEVRSSSTSGRLLIPWAKFQFDMVSLQRLVLATWLNDDIILACLHLSTKLPFVRVGFSVPIHRQTATRAGGLVPNSFQRASNLVSEKRHSLETDALVWLFPFFQRGNHFSLLEINERDKKIYHYDSMTHRENSDIKTACNREFETMQQNDFHSCGPLVIKNARDRMMGRPVASGASHTYDASELRMAALRILRSAWSDGALTVAPMKDEDRKRKMNRGATGKVHKRQKTRTKQFGGRVVIEVDE</sequence>
<accession>A0A1L7T3E9</accession>
<evidence type="ECO:0000256" key="1">
    <source>
        <dbReference type="ARBA" id="ARBA00005234"/>
    </source>
</evidence>
<protein>
    <recommendedName>
        <fullName evidence="4">Ubiquitin-like protease family profile domain-containing protein</fullName>
    </recommendedName>
</protein>
<keyword evidence="2" id="KW-0645">Protease</keyword>
<evidence type="ECO:0000313" key="6">
    <source>
        <dbReference type="Proteomes" id="UP000184255"/>
    </source>
</evidence>
<dbReference type="GeneID" id="65086596"/>
<name>A0A1L7T3E9_FUSMA</name>
<dbReference type="InterPro" id="IPR038765">
    <property type="entry name" value="Papain-like_cys_pep_sf"/>
</dbReference>
<dbReference type="Gene3D" id="3.40.395.10">
    <property type="entry name" value="Adenoviral Proteinase, Chain A"/>
    <property type="match status" value="1"/>
</dbReference>
<dbReference type="EMBL" id="FCQH01000005">
    <property type="protein sequence ID" value="CVK92439.1"/>
    <property type="molecule type" value="Genomic_DNA"/>
</dbReference>
<dbReference type="Proteomes" id="UP000184255">
    <property type="component" value="Unassembled WGS sequence"/>
</dbReference>
<keyword evidence="6" id="KW-1185">Reference proteome</keyword>
<dbReference type="Pfam" id="PF02902">
    <property type="entry name" value="Peptidase_C48"/>
    <property type="match status" value="1"/>
</dbReference>
<dbReference type="RefSeq" id="XP_041681557.1">
    <property type="nucleotide sequence ID" value="XM_041830944.1"/>
</dbReference>
<dbReference type="GO" id="GO:0019783">
    <property type="term" value="F:ubiquitin-like protein peptidase activity"/>
    <property type="evidence" value="ECO:0007669"/>
    <property type="project" value="UniProtKB-ARBA"/>
</dbReference>
<proteinExistence type="inferred from homology"/>
<dbReference type="VEuPathDB" id="FungiDB:FMAN_07335"/>
<dbReference type="SUPFAM" id="SSF54001">
    <property type="entry name" value="Cysteine proteinases"/>
    <property type="match status" value="1"/>
</dbReference>
<dbReference type="AlphaFoldDB" id="A0A1L7T3E9"/>
<evidence type="ECO:0000259" key="4">
    <source>
        <dbReference type="Pfam" id="PF02902"/>
    </source>
</evidence>
<dbReference type="InterPro" id="IPR003653">
    <property type="entry name" value="Peptidase_C48_C"/>
</dbReference>
<gene>
    <name evidence="5" type="ORF">FMAN_07335</name>
</gene>
<comment type="caution">
    <text evidence="5">The sequence shown here is derived from an EMBL/GenBank/DDBJ whole genome shotgun (WGS) entry which is preliminary data.</text>
</comment>
<dbReference type="GO" id="GO:0006508">
    <property type="term" value="P:proteolysis"/>
    <property type="evidence" value="ECO:0007669"/>
    <property type="project" value="UniProtKB-KW"/>
</dbReference>
<organism evidence="5 6">
    <name type="scientific">Fusarium mangiferae</name>
    <name type="common">Mango malformation disease fungus</name>
    <dbReference type="NCBI Taxonomy" id="192010"/>
    <lineage>
        <taxon>Eukaryota</taxon>
        <taxon>Fungi</taxon>
        <taxon>Dikarya</taxon>
        <taxon>Ascomycota</taxon>
        <taxon>Pezizomycotina</taxon>
        <taxon>Sordariomycetes</taxon>
        <taxon>Hypocreomycetidae</taxon>
        <taxon>Hypocreales</taxon>
        <taxon>Nectriaceae</taxon>
        <taxon>Fusarium</taxon>
        <taxon>Fusarium fujikuroi species complex</taxon>
    </lineage>
</organism>
<dbReference type="GO" id="GO:0008234">
    <property type="term" value="F:cysteine-type peptidase activity"/>
    <property type="evidence" value="ECO:0007669"/>
    <property type="project" value="InterPro"/>
</dbReference>
<comment type="similarity">
    <text evidence="1">Belongs to the peptidase C48 family.</text>
</comment>
<reference evidence="6" key="1">
    <citation type="journal article" date="2016" name="Genome Biol. Evol.">
        <title>Comparative 'omics' of the Fusarium fujikuroi species complex highlights differences in genetic potential and metabolite synthesis.</title>
        <authorList>
            <person name="Niehaus E.-M."/>
            <person name="Muensterkoetter M."/>
            <person name="Proctor R.H."/>
            <person name="Brown D.W."/>
            <person name="Sharon A."/>
            <person name="Idan Y."/>
            <person name="Oren-Young L."/>
            <person name="Sieber C.M."/>
            <person name="Novak O."/>
            <person name="Pencik A."/>
            <person name="Tarkowska D."/>
            <person name="Hromadova K."/>
            <person name="Freeman S."/>
            <person name="Maymon M."/>
            <person name="Elazar M."/>
            <person name="Youssef S.A."/>
            <person name="El-Shabrawy E.S.M."/>
            <person name="Shalaby A.B.A."/>
            <person name="Houterman P."/>
            <person name="Brock N.L."/>
            <person name="Burkhardt I."/>
            <person name="Tsavkelova E.A."/>
            <person name="Dickschat J.S."/>
            <person name="Galuszka P."/>
            <person name="Gueldener U."/>
            <person name="Tudzynski B."/>
        </authorList>
    </citation>
    <scope>NUCLEOTIDE SEQUENCE [LARGE SCALE GENOMIC DNA]</scope>
    <source>
        <strain evidence="6">MRC7560</strain>
    </source>
</reference>
<evidence type="ECO:0000256" key="2">
    <source>
        <dbReference type="ARBA" id="ARBA00022670"/>
    </source>
</evidence>